<evidence type="ECO:0000256" key="2">
    <source>
        <dbReference type="ARBA" id="ARBA00022857"/>
    </source>
</evidence>
<sequence length="303" mass="32251">MAKTTVLITGCSDGGLGSTLALALHKTGHFRVFATARNLSKLSDVKAVEIETLSLDVLSTPSIEACASEVRALTDGTLDMLVNNAGAGYFGALVDTSLSDARALFDLNVWSGLAMIQAFLPLLLRSQRPGGAVIVNHTSVSSVMAPPFVALYGASKAAMATLTVSLRNELRPFGVRVIDLKSGSTKSNIGANKANGTAGVPDKSLYYAARAWLNELYTGSPFEDQAIDSEVWAKKVVASLEKKEPPNTIWVGAFAWTVWFASNFLPSSVAEKLARDASGVDKVERSIKEYGRDKAIDDAYGKK</sequence>
<evidence type="ECO:0000313" key="6">
    <source>
        <dbReference type="Proteomes" id="UP000054342"/>
    </source>
</evidence>
<keyword evidence="2" id="KW-0521">NADP</keyword>
<dbReference type="InterPro" id="IPR036291">
    <property type="entry name" value="NAD(P)-bd_dom_sf"/>
</dbReference>
<dbReference type="GO" id="GO:0006654">
    <property type="term" value="P:phosphatidic acid biosynthetic process"/>
    <property type="evidence" value="ECO:0007669"/>
    <property type="project" value="TreeGrafter"/>
</dbReference>
<protein>
    <recommendedName>
        <fullName evidence="7">NADPH-dependent 1-acyldihydroxyacetone phosphate reductase</fullName>
    </recommendedName>
</protein>
<dbReference type="PANTHER" id="PTHR44169">
    <property type="entry name" value="NADPH-DEPENDENT 1-ACYLDIHYDROXYACETONE PHOSPHATE REDUCTASE"/>
    <property type="match status" value="1"/>
</dbReference>
<dbReference type="GO" id="GO:0000140">
    <property type="term" value="F:acylglycerone-phosphate reductase (NADP+) activity"/>
    <property type="evidence" value="ECO:0007669"/>
    <property type="project" value="TreeGrafter"/>
</dbReference>
<accession>A0A0D2F8P6</accession>
<dbReference type="OrthoDB" id="1699231at2759"/>
<dbReference type="Proteomes" id="UP000054342">
    <property type="component" value="Unassembled WGS sequence"/>
</dbReference>
<keyword evidence="6" id="KW-1185">Reference proteome</keyword>
<reference evidence="5 6" key="1">
    <citation type="submission" date="2015-01" db="EMBL/GenBank/DDBJ databases">
        <title>The Genome Sequence of Exophiala xenobiotica CBS118157.</title>
        <authorList>
            <consortium name="The Broad Institute Genomics Platform"/>
            <person name="Cuomo C."/>
            <person name="de Hoog S."/>
            <person name="Gorbushina A."/>
            <person name="Stielow B."/>
            <person name="Teixiera M."/>
            <person name="Abouelleil A."/>
            <person name="Chapman S.B."/>
            <person name="Priest M."/>
            <person name="Young S.K."/>
            <person name="Wortman J."/>
            <person name="Nusbaum C."/>
            <person name="Birren B."/>
        </authorList>
    </citation>
    <scope>NUCLEOTIDE SEQUENCE [LARGE SCALE GENOMIC DNA]</scope>
    <source>
        <strain evidence="5 6">CBS 118157</strain>
    </source>
</reference>
<dbReference type="PRINTS" id="PR00080">
    <property type="entry name" value="SDRFAMILY"/>
</dbReference>
<dbReference type="HOGENOM" id="CLU_010194_2_9_1"/>
<dbReference type="PROSITE" id="PS00061">
    <property type="entry name" value="ADH_SHORT"/>
    <property type="match status" value="1"/>
</dbReference>
<dbReference type="Gene3D" id="3.40.50.720">
    <property type="entry name" value="NAD(P)-binding Rossmann-like Domain"/>
    <property type="match status" value="1"/>
</dbReference>
<evidence type="ECO:0000256" key="3">
    <source>
        <dbReference type="ARBA" id="ARBA00023002"/>
    </source>
</evidence>
<dbReference type="InterPro" id="IPR020904">
    <property type="entry name" value="Sc_DH/Rdtase_CS"/>
</dbReference>
<proteinExistence type="inferred from homology"/>
<dbReference type="GO" id="GO:0005811">
    <property type="term" value="C:lipid droplet"/>
    <property type="evidence" value="ECO:0007669"/>
    <property type="project" value="TreeGrafter"/>
</dbReference>
<gene>
    <name evidence="5" type="ORF">PV05_05074</name>
</gene>
<evidence type="ECO:0008006" key="7">
    <source>
        <dbReference type="Google" id="ProtNLM"/>
    </source>
</evidence>
<comment type="similarity">
    <text evidence="1 4">Belongs to the short-chain dehydrogenases/reductases (SDR) family.</text>
</comment>
<dbReference type="GeneID" id="25326982"/>
<evidence type="ECO:0000256" key="1">
    <source>
        <dbReference type="ARBA" id="ARBA00006484"/>
    </source>
</evidence>
<dbReference type="PRINTS" id="PR00081">
    <property type="entry name" value="GDHRDH"/>
</dbReference>
<dbReference type="Pfam" id="PF00106">
    <property type="entry name" value="adh_short"/>
    <property type="match status" value="1"/>
</dbReference>
<dbReference type="GO" id="GO:0004806">
    <property type="term" value="F:triacylglycerol lipase activity"/>
    <property type="evidence" value="ECO:0007669"/>
    <property type="project" value="TreeGrafter"/>
</dbReference>
<name>A0A0D2F8P6_9EURO</name>
<evidence type="ECO:0000256" key="4">
    <source>
        <dbReference type="RuleBase" id="RU000363"/>
    </source>
</evidence>
<dbReference type="STRING" id="348802.A0A0D2F8P6"/>
<evidence type="ECO:0000313" key="5">
    <source>
        <dbReference type="EMBL" id="KIW56409.1"/>
    </source>
</evidence>
<dbReference type="PANTHER" id="PTHR44169:SF3">
    <property type="entry name" value="SHORT-CHAIN DEHYDROGENASE SRDE"/>
    <property type="match status" value="1"/>
</dbReference>
<dbReference type="GO" id="GO:0005783">
    <property type="term" value="C:endoplasmic reticulum"/>
    <property type="evidence" value="ECO:0007669"/>
    <property type="project" value="TreeGrafter"/>
</dbReference>
<dbReference type="EMBL" id="KN847319">
    <property type="protein sequence ID" value="KIW56409.1"/>
    <property type="molecule type" value="Genomic_DNA"/>
</dbReference>
<organism evidence="5 6">
    <name type="scientific">Exophiala xenobiotica</name>
    <dbReference type="NCBI Taxonomy" id="348802"/>
    <lineage>
        <taxon>Eukaryota</taxon>
        <taxon>Fungi</taxon>
        <taxon>Dikarya</taxon>
        <taxon>Ascomycota</taxon>
        <taxon>Pezizomycotina</taxon>
        <taxon>Eurotiomycetes</taxon>
        <taxon>Chaetothyriomycetidae</taxon>
        <taxon>Chaetothyriales</taxon>
        <taxon>Herpotrichiellaceae</taxon>
        <taxon>Exophiala</taxon>
    </lineage>
</organism>
<dbReference type="GO" id="GO:0019433">
    <property type="term" value="P:triglyceride catabolic process"/>
    <property type="evidence" value="ECO:0007669"/>
    <property type="project" value="TreeGrafter"/>
</dbReference>
<dbReference type="SUPFAM" id="SSF51735">
    <property type="entry name" value="NAD(P)-binding Rossmann-fold domains"/>
    <property type="match status" value="1"/>
</dbReference>
<dbReference type="AlphaFoldDB" id="A0A0D2F8P6"/>
<dbReference type="InterPro" id="IPR002347">
    <property type="entry name" value="SDR_fam"/>
</dbReference>
<keyword evidence="3" id="KW-0560">Oxidoreductase</keyword>
<dbReference type="RefSeq" id="XP_013316993.1">
    <property type="nucleotide sequence ID" value="XM_013461539.1"/>
</dbReference>